<keyword evidence="3" id="KW-1185">Reference proteome</keyword>
<name>A0A0B7N8P4_9FUNG</name>
<organism evidence="2 3">
    <name type="scientific">Parasitella parasitica</name>
    <dbReference type="NCBI Taxonomy" id="35722"/>
    <lineage>
        <taxon>Eukaryota</taxon>
        <taxon>Fungi</taxon>
        <taxon>Fungi incertae sedis</taxon>
        <taxon>Mucoromycota</taxon>
        <taxon>Mucoromycotina</taxon>
        <taxon>Mucoromycetes</taxon>
        <taxon>Mucorales</taxon>
        <taxon>Mucorineae</taxon>
        <taxon>Mucoraceae</taxon>
        <taxon>Parasitella</taxon>
    </lineage>
</organism>
<evidence type="ECO:0000313" key="2">
    <source>
        <dbReference type="EMBL" id="CEP11364.1"/>
    </source>
</evidence>
<gene>
    <name evidence="2" type="primary">PARPA_05189.1 scaffold 16505</name>
</gene>
<dbReference type="AlphaFoldDB" id="A0A0B7N8P4"/>
<proteinExistence type="predicted"/>
<dbReference type="EMBL" id="LN726018">
    <property type="protein sequence ID" value="CEP11364.1"/>
    <property type="molecule type" value="Genomic_DNA"/>
</dbReference>
<feature type="compositionally biased region" description="Basic and acidic residues" evidence="1">
    <location>
        <begin position="8"/>
        <end position="25"/>
    </location>
</feature>
<protein>
    <submittedName>
        <fullName evidence="2">Uncharacterized protein</fullName>
    </submittedName>
</protein>
<dbReference type="Proteomes" id="UP000054107">
    <property type="component" value="Unassembled WGS sequence"/>
</dbReference>
<accession>A0A0B7N8P4</accession>
<evidence type="ECO:0000256" key="1">
    <source>
        <dbReference type="SAM" id="MobiDB-lite"/>
    </source>
</evidence>
<evidence type="ECO:0000313" key="3">
    <source>
        <dbReference type="Proteomes" id="UP000054107"/>
    </source>
</evidence>
<reference evidence="2 3" key="1">
    <citation type="submission" date="2014-09" db="EMBL/GenBank/DDBJ databases">
        <authorList>
            <person name="Ellenberger Sabrina"/>
        </authorList>
    </citation>
    <scope>NUCLEOTIDE SEQUENCE [LARGE SCALE GENOMIC DNA]</scope>
    <source>
        <strain evidence="2 3">CBS 412.66</strain>
    </source>
</reference>
<sequence length="111" mass="11807">MLPSRTFLKSEKAIKQVDIGHEHNPPQRKTKASILPAAAPNFQQDLDAPGPSTSPSYSTAVSTPADDFDVILSAMSPEEVEDFFSTFQDPVPSLNLAKSASSSGPSNFEAA</sequence>
<feature type="region of interest" description="Disordered" evidence="1">
    <location>
        <begin position="1"/>
        <end position="61"/>
    </location>
</feature>
<feature type="compositionally biased region" description="Polar residues" evidence="1">
    <location>
        <begin position="51"/>
        <end position="61"/>
    </location>
</feature>